<evidence type="ECO:0000256" key="5">
    <source>
        <dbReference type="SAM" id="Phobius"/>
    </source>
</evidence>
<dbReference type="KEGG" id="oai:OLEAN_C01010"/>
<dbReference type="Proteomes" id="UP000032749">
    <property type="component" value="Chromosome"/>
</dbReference>
<feature type="transmembrane region" description="Helical" evidence="5">
    <location>
        <begin position="95"/>
        <end position="111"/>
    </location>
</feature>
<dbReference type="AlphaFoldDB" id="R4YJE3"/>
<feature type="transmembrane region" description="Helical" evidence="5">
    <location>
        <begin position="66"/>
        <end position="83"/>
    </location>
</feature>
<feature type="transmembrane region" description="Helical" evidence="5">
    <location>
        <begin position="12"/>
        <end position="31"/>
    </location>
</feature>
<dbReference type="PANTHER" id="PTHR37422">
    <property type="entry name" value="TEICHURONIC ACID BIOSYNTHESIS PROTEIN TUAE"/>
    <property type="match status" value="1"/>
</dbReference>
<keyword evidence="8" id="KW-1185">Reference proteome</keyword>
<dbReference type="PANTHER" id="PTHR37422:SF17">
    <property type="entry name" value="O-ANTIGEN LIGASE"/>
    <property type="match status" value="1"/>
</dbReference>
<keyword evidence="3 5" id="KW-1133">Transmembrane helix</keyword>
<keyword evidence="2 5" id="KW-0812">Transmembrane</keyword>
<feature type="transmembrane region" description="Helical" evidence="5">
    <location>
        <begin position="37"/>
        <end position="54"/>
    </location>
</feature>
<dbReference type="InterPro" id="IPR051533">
    <property type="entry name" value="WaaL-like"/>
</dbReference>
<dbReference type="EMBL" id="FO203512">
    <property type="protein sequence ID" value="CCK74277.1"/>
    <property type="molecule type" value="Genomic_DNA"/>
</dbReference>
<evidence type="ECO:0000256" key="1">
    <source>
        <dbReference type="ARBA" id="ARBA00004141"/>
    </source>
</evidence>
<feature type="transmembrane region" description="Helical" evidence="5">
    <location>
        <begin position="226"/>
        <end position="244"/>
    </location>
</feature>
<sequence length="422" mass="47627">MNVLSKWNRNFGFINGLGLVLISICFLFMHLNSKPAQTQLTYLPMLLPLFFLLPLRKEIYKAEIQFLILSSLIFISSLISYGVQGDIFTQDFRSHWIYLLAFGVFSVLIHTKITKNYLYTLVVLSAALVLYNVFFEYFNNGSRGWQTHGKPIFFGNIALTTGLISLVLSSDKSQSLVVRILLLLAAVAGIAGSIWSQTRGGWIFLILFFGVFIFSQIITAQNKKKAILLASGSLITLCLIALPFSQKIESRINHGYSNIENYFSGGNANTSLGLRFEFWRVSIEQFKDNPIIGTARTGFLSKKDQMLSENNLASSAKSYEHAHSDLFWTMGTKGLLGLFSLYGLYLFLLRFYYISSQSREVRFYALSGLTVVTGYMVYGLSESFFSMKLGIGYFIIINLVLIRLISLTKVGSDKPLVLFNRE</sequence>
<keyword evidence="4 5" id="KW-0472">Membrane</keyword>
<reference evidence="7 8" key="1">
    <citation type="journal article" date="2013" name="Nat. Commun.">
        <title>Genome sequence and functional genomic analysis of the oil-degrading bacterium Oleispira antarctica.</title>
        <authorList>
            <person name="Kube M."/>
            <person name="Chernikova T.N."/>
            <person name="Al-Ramahi Y."/>
            <person name="Beloqui A."/>
            <person name="Lopez-Cortez N."/>
            <person name="Guazzaroni M.E."/>
            <person name="Heipieper H.J."/>
            <person name="Klages S."/>
            <person name="Kotsyurbenko O.R."/>
            <person name="Langer I."/>
            <person name="Nechitaylo T.Y."/>
            <person name="Lunsdorf H."/>
            <person name="Fernandez M."/>
            <person name="Juarez S."/>
            <person name="Ciordia S."/>
            <person name="Singer A."/>
            <person name="Kagan O."/>
            <person name="Egorova O."/>
            <person name="Petit P.A."/>
            <person name="Stogios P."/>
            <person name="Kim Y."/>
            <person name="Tchigvintsev A."/>
            <person name="Flick R."/>
            <person name="Denaro R."/>
            <person name="Genovese M."/>
            <person name="Albar J.P."/>
            <person name="Reva O.N."/>
            <person name="Martinez-Gomariz M."/>
            <person name="Tran H."/>
            <person name="Ferrer M."/>
            <person name="Savchenko A."/>
            <person name="Yakunin A.F."/>
            <person name="Yakimov M.M."/>
            <person name="Golyshina O.V."/>
            <person name="Reinhardt R."/>
            <person name="Golyshin P.N."/>
        </authorList>
    </citation>
    <scope>NUCLEOTIDE SEQUENCE [LARGE SCALE GENOMIC DNA]</scope>
</reference>
<evidence type="ECO:0000256" key="3">
    <source>
        <dbReference type="ARBA" id="ARBA00022989"/>
    </source>
</evidence>
<dbReference type="InterPro" id="IPR007016">
    <property type="entry name" value="O-antigen_ligase-rel_domated"/>
</dbReference>
<feature type="transmembrane region" description="Helical" evidence="5">
    <location>
        <begin position="361"/>
        <end position="378"/>
    </location>
</feature>
<evidence type="ECO:0000256" key="4">
    <source>
        <dbReference type="ARBA" id="ARBA00023136"/>
    </source>
</evidence>
<feature type="transmembrane region" description="Helical" evidence="5">
    <location>
        <begin position="334"/>
        <end position="354"/>
    </location>
</feature>
<gene>
    <name evidence="7" type="ORF">OLEAN_C01010</name>
</gene>
<accession>R4YJE3</accession>
<dbReference type="STRING" id="698738.OLEAN_C01010"/>
<evidence type="ECO:0000313" key="7">
    <source>
        <dbReference type="EMBL" id="CCK74277.1"/>
    </source>
</evidence>
<feature type="transmembrane region" description="Helical" evidence="5">
    <location>
        <begin position="201"/>
        <end position="219"/>
    </location>
</feature>
<dbReference type="Pfam" id="PF04932">
    <property type="entry name" value="Wzy_C"/>
    <property type="match status" value="1"/>
</dbReference>
<dbReference type="GO" id="GO:0016020">
    <property type="term" value="C:membrane"/>
    <property type="evidence" value="ECO:0007669"/>
    <property type="project" value="UniProtKB-SubCell"/>
</dbReference>
<feature type="transmembrane region" description="Helical" evidence="5">
    <location>
        <begin position="384"/>
        <end position="405"/>
    </location>
</feature>
<proteinExistence type="predicted"/>
<feature type="transmembrane region" description="Helical" evidence="5">
    <location>
        <begin position="176"/>
        <end position="195"/>
    </location>
</feature>
<feature type="transmembrane region" description="Helical" evidence="5">
    <location>
        <begin position="118"/>
        <end position="139"/>
    </location>
</feature>
<feature type="transmembrane region" description="Helical" evidence="5">
    <location>
        <begin position="151"/>
        <end position="169"/>
    </location>
</feature>
<evidence type="ECO:0000256" key="2">
    <source>
        <dbReference type="ARBA" id="ARBA00022692"/>
    </source>
</evidence>
<feature type="domain" description="O-antigen ligase-related" evidence="6">
    <location>
        <begin position="185"/>
        <end position="341"/>
    </location>
</feature>
<comment type="subcellular location">
    <subcellularLocation>
        <location evidence="1">Membrane</location>
        <topology evidence="1">Multi-pass membrane protein</topology>
    </subcellularLocation>
</comment>
<dbReference type="OrthoDB" id="8576060at2"/>
<protein>
    <recommendedName>
        <fullName evidence="6">O-antigen ligase-related domain-containing protein</fullName>
    </recommendedName>
</protein>
<organism evidence="7 8">
    <name type="scientific">Oleispira antarctica RB-8</name>
    <dbReference type="NCBI Taxonomy" id="698738"/>
    <lineage>
        <taxon>Bacteria</taxon>
        <taxon>Pseudomonadati</taxon>
        <taxon>Pseudomonadota</taxon>
        <taxon>Gammaproteobacteria</taxon>
        <taxon>Oceanospirillales</taxon>
        <taxon>Oceanospirillaceae</taxon>
        <taxon>Oleispira</taxon>
    </lineage>
</organism>
<name>R4YJE3_OLEAN</name>
<dbReference type="HOGENOM" id="CLU_683213_0_0_6"/>
<evidence type="ECO:0000259" key="6">
    <source>
        <dbReference type="Pfam" id="PF04932"/>
    </source>
</evidence>
<evidence type="ECO:0000313" key="8">
    <source>
        <dbReference type="Proteomes" id="UP000032749"/>
    </source>
</evidence>